<dbReference type="EMBL" id="CAJGYO010000012">
    <property type="protein sequence ID" value="CAD6263065.1"/>
    <property type="molecule type" value="Genomic_DNA"/>
</dbReference>
<evidence type="ECO:0000313" key="10">
    <source>
        <dbReference type="Proteomes" id="UP000604825"/>
    </source>
</evidence>
<evidence type="ECO:0000256" key="8">
    <source>
        <dbReference type="SAM" id="MobiDB-lite"/>
    </source>
</evidence>
<organism evidence="9 10">
    <name type="scientific">Miscanthus lutarioriparius</name>
    <dbReference type="NCBI Taxonomy" id="422564"/>
    <lineage>
        <taxon>Eukaryota</taxon>
        <taxon>Viridiplantae</taxon>
        <taxon>Streptophyta</taxon>
        <taxon>Embryophyta</taxon>
        <taxon>Tracheophyta</taxon>
        <taxon>Spermatophyta</taxon>
        <taxon>Magnoliopsida</taxon>
        <taxon>Liliopsida</taxon>
        <taxon>Poales</taxon>
        <taxon>Poaceae</taxon>
        <taxon>PACMAD clade</taxon>
        <taxon>Panicoideae</taxon>
        <taxon>Andropogonodae</taxon>
        <taxon>Andropogoneae</taxon>
        <taxon>Saccharinae</taxon>
        <taxon>Miscanthus</taxon>
    </lineage>
</organism>
<evidence type="ECO:0000313" key="9">
    <source>
        <dbReference type="EMBL" id="CAD6263065.1"/>
    </source>
</evidence>
<dbReference type="GO" id="GO:0018423">
    <property type="term" value="F:protein C-terminal leucine carboxyl O-methyltransferase activity"/>
    <property type="evidence" value="ECO:0007669"/>
    <property type="project" value="UniProtKB-EC"/>
</dbReference>
<dbReference type="PANTHER" id="PTHR13600:SF21">
    <property type="entry name" value="LEUCINE CARBOXYL METHYLTRANSFERASE 1"/>
    <property type="match status" value="1"/>
</dbReference>
<protein>
    <recommendedName>
        <fullName evidence="3">[phosphatase 2A protein]-leucine-carboxy methyltransferase</fullName>
        <ecNumber evidence="3">2.1.1.233</ecNumber>
    </recommendedName>
    <alternativeName>
        <fullName evidence="7">[Phosphatase 2A protein]-leucine-carboxy methyltransferase 1</fullName>
    </alternativeName>
</protein>
<keyword evidence="5" id="KW-0808">Transferase</keyword>
<evidence type="ECO:0000256" key="3">
    <source>
        <dbReference type="ARBA" id="ARBA00012834"/>
    </source>
</evidence>
<evidence type="ECO:0000256" key="2">
    <source>
        <dbReference type="ARBA" id="ARBA00010703"/>
    </source>
</evidence>
<sequence length="149" mass="16284">MDDLVKNSMNILEPSPVDATGNDREDVLSSSSPVDLLLLPACAITYPSISEKGEVISTHYKLFSADIRDIPKLDSVIRMAEMDPSLPTFIIAECVLIYLDPTATGAIGCYRELGISKFSTAVFFLYEQVESFSWCTIFCLLGVAFGIDG</sequence>
<dbReference type="AlphaFoldDB" id="A0A811R1T0"/>
<evidence type="ECO:0000256" key="5">
    <source>
        <dbReference type="ARBA" id="ARBA00022679"/>
    </source>
</evidence>
<evidence type="ECO:0000256" key="6">
    <source>
        <dbReference type="ARBA" id="ARBA00022691"/>
    </source>
</evidence>
<feature type="region of interest" description="Disordered" evidence="8">
    <location>
        <begin position="1"/>
        <end position="25"/>
    </location>
</feature>
<dbReference type="InterPro" id="IPR029063">
    <property type="entry name" value="SAM-dependent_MTases_sf"/>
</dbReference>
<name>A0A811R1T0_9POAL</name>
<keyword evidence="6" id="KW-0949">S-adenosyl-L-methionine</keyword>
<dbReference type="EC" id="2.1.1.233" evidence="3"/>
<comment type="similarity">
    <text evidence="2">Belongs to the methyltransferase superfamily. LCMT family.</text>
</comment>
<keyword evidence="4" id="KW-0489">Methyltransferase</keyword>
<reference evidence="9" key="1">
    <citation type="submission" date="2020-10" db="EMBL/GenBank/DDBJ databases">
        <authorList>
            <person name="Han B."/>
            <person name="Lu T."/>
            <person name="Zhao Q."/>
            <person name="Huang X."/>
            <person name="Zhao Y."/>
        </authorList>
    </citation>
    <scope>NUCLEOTIDE SEQUENCE</scope>
</reference>
<dbReference type="PANTHER" id="PTHR13600">
    <property type="entry name" value="LEUCINE CARBOXYL METHYLTRANSFERASE"/>
    <property type="match status" value="1"/>
</dbReference>
<evidence type="ECO:0000256" key="7">
    <source>
        <dbReference type="ARBA" id="ARBA00032526"/>
    </source>
</evidence>
<comment type="caution">
    <text evidence="9">The sequence shown here is derived from an EMBL/GenBank/DDBJ whole genome shotgun (WGS) entry which is preliminary data.</text>
</comment>
<evidence type="ECO:0000256" key="1">
    <source>
        <dbReference type="ARBA" id="ARBA00000724"/>
    </source>
</evidence>
<accession>A0A811R1T0</accession>
<keyword evidence="10" id="KW-1185">Reference proteome</keyword>
<dbReference type="InterPro" id="IPR007213">
    <property type="entry name" value="Ppm1/Ppm2/Tcmp"/>
</dbReference>
<gene>
    <name evidence="9" type="ORF">NCGR_LOCUS46386</name>
</gene>
<dbReference type="SUPFAM" id="SSF53335">
    <property type="entry name" value="S-adenosyl-L-methionine-dependent methyltransferases"/>
    <property type="match status" value="1"/>
</dbReference>
<dbReference type="InterPro" id="IPR016651">
    <property type="entry name" value="LCMT1"/>
</dbReference>
<dbReference type="GO" id="GO:0032259">
    <property type="term" value="P:methylation"/>
    <property type="evidence" value="ECO:0007669"/>
    <property type="project" value="UniProtKB-KW"/>
</dbReference>
<dbReference type="Proteomes" id="UP000604825">
    <property type="component" value="Unassembled WGS sequence"/>
</dbReference>
<evidence type="ECO:0000256" key="4">
    <source>
        <dbReference type="ARBA" id="ARBA00022603"/>
    </source>
</evidence>
<dbReference type="OrthoDB" id="203237at2759"/>
<dbReference type="Pfam" id="PF04072">
    <property type="entry name" value="LCM"/>
    <property type="match status" value="1"/>
</dbReference>
<proteinExistence type="inferred from homology"/>
<dbReference type="Gene3D" id="3.40.50.150">
    <property type="entry name" value="Vaccinia Virus protein VP39"/>
    <property type="match status" value="1"/>
</dbReference>
<comment type="catalytic activity">
    <reaction evidence="1">
        <text>[phosphatase 2A protein]-C-terminal L-leucine + S-adenosyl-L-methionine = [phosphatase 2A protein]-C-terminal L-leucine methyl ester + S-adenosyl-L-homocysteine</text>
        <dbReference type="Rhea" id="RHEA:48544"/>
        <dbReference type="Rhea" id="RHEA-COMP:12134"/>
        <dbReference type="Rhea" id="RHEA-COMP:12135"/>
        <dbReference type="ChEBI" id="CHEBI:57856"/>
        <dbReference type="ChEBI" id="CHEBI:59789"/>
        <dbReference type="ChEBI" id="CHEBI:90516"/>
        <dbReference type="ChEBI" id="CHEBI:90517"/>
        <dbReference type="EC" id="2.1.1.233"/>
    </reaction>
</comment>